<keyword evidence="3" id="KW-1185">Reference proteome</keyword>
<keyword evidence="1" id="KW-1133">Transmembrane helix</keyword>
<dbReference type="Pfam" id="PF11821">
    <property type="entry name" value="ActD"/>
    <property type="match status" value="1"/>
</dbReference>
<dbReference type="Proteomes" id="UP001403385">
    <property type="component" value="Unassembled WGS sequence"/>
</dbReference>
<name>A0AAW9RV22_9BACT</name>
<proteinExistence type="predicted"/>
<dbReference type="InterPro" id="IPR021776">
    <property type="entry name" value="ActD"/>
</dbReference>
<dbReference type="RefSeq" id="WP_346819702.1">
    <property type="nucleotide sequence ID" value="NZ_JBDKWZ010000001.1"/>
</dbReference>
<gene>
    <name evidence="2" type="ORF">AAG747_03350</name>
</gene>
<comment type="caution">
    <text evidence="2">The sequence shown here is derived from an EMBL/GenBank/DDBJ whole genome shotgun (WGS) entry which is preliminary data.</text>
</comment>
<protein>
    <submittedName>
        <fullName evidence="2">DUF3341 domain-containing protein</fullName>
    </submittedName>
</protein>
<evidence type="ECO:0000313" key="3">
    <source>
        <dbReference type="Proteomes" id="UP001403385"/>
    </source>
</evidence>
<reference evidence="2 3" key="1">
    <citation type="submission" date="2024-04" db="EMBL/GenBank/DDBJ databases">
        <title>Novel genus in family Flammeovirgaceae.</title>
        <authorList>
            <person name="Nguyen T.H."/>
            <person name="Vuong T.Q."/>
            <person name="Le H."/>
            <person name="Kim S.-G."/>
        </authorList>
    </citation>
    <scope>NUCLEOTIDE SEQUENCE [LARGE SCALE GENOMIC DNA]</scope>
    <source>
        <strain evidence="2 3">JCM 23209</strain>
    </source>
</reference>
<keyword evidence="1" id="KW-0472">Membrane</keyword>
<feature type="transmembrane region" description="Helical" evidence="1">
    <location>
        <begin position="97"/>
        <end position="120"/>
    </location>
</feature>
<dbReference type="AlphaFoldDB" id="A0AAW9RV22"/>
<dbReference type="PANTHER" id="PTHR40394">
    <property type="entry name" value="LIPOPROTEIN-RELATED"/>
    <property type="match status" value="1"/>
</dbReference>
<evidence type="ECO:0000313" key="2">
    <source>
        <dbReference type="EMBL" id="MEN7546925.1"/>
    </source>
</evidence>
<keyword evidence="1" id="KW-0812">Transmembrane</keyword>
<accession>A0AAW9RV22</accession>
<dbReference type="EMBL" id="JBDKWZ010000001">
    <property type="protein sequence ID" value="MEN7546925.1"/>
    <property type="molecule type" value="Genomic_DNA"/>
</dbReference>
<sequence length="203" mass="22979">MEKNKHFTVGIFDDQDVLLKAVREVRNRGVKIDEVYSPFPVHGLEHALGYARSKMPIAAFFFGLTGTILAILMQSLMMGVDWPMIIGGKPFIAIPDFVPITFELTVLLSAFGMSFTFFFISDLKPHKVPKIFDRRSTDDKHVMTIDLAANRMGEEQINAVLKEVEAEEVYRKDFTDEENEGSFIKYVVDLFTNGVTSSSRKLS</sequence>
<dbReference type="PANTHER" id="PTHR40394:SF2">
    <property type="entry name" value="QUINOL:CYTOCHROME C OXIDOREDUCTASE MEMBRANE PROTEIN"/>
    <property type="match status" value="1"/>
</dbReference>
<feature type="transmembrane region" description="Helical" evidence="1">
    <location>
        <begin position="57"/>
        <end position="77"/>
    </location>
</feature>
<evidence type="ECO:0000256" key="1">
    <source>
        <dbReference type="SAM" id="Phobius"/>
    </source>
</evidence>
<organism evidence="2 3">
    <name type="scientific">Rapidithrix thailandica</name>
    <dbReference type="NCBI Taxonomy" id="413964"/>
    <lineage>
        <taxon>Bacteria</taxon>
        <taxon>Pseudomonadati</taxon>
        <taxon>Bacteroidota</taxon>
        <taxon>Cytophagia</taxon>
        <taxon>Cytophagales</taxon>
        <taxon>Flammeovirgaceae</taxon>
        <taxon>Rapidithrix</taxon>
    </lineage>
</organism>